<dbReference type="RefSeq" id="WP_227279584.1">
    <property type="nucleotide sequence ID" value="NZ_JAJDKR010000016.1"/>
</dbReference>
<sequence>MKDFKFIKTPIEEGENYKIWGNKEFECWGSVVKPENSGNATFTYPDVIKNKVKSLEQVSISPFFNSYPTIMYTIADYKYGIDVYFNKLDGNTIIEFQSGIIYVKGILVTLEHIKNAK</sequence>
<comment type="caution">
    <text evidence="1">The sequence shown here is derived from an EMBL/GenBank/DDBJ whole genome shotgun (WGS) entry which is preliminary data.</text>
</comment>
<gene>
    <name evidence="1" type="ORF">LJD69_07180</name>
</gene>
<name>A0AAW4VTC4_9FIRM</name>
<accession>A0AAW4VTC4</accession>
<dbReference type="Proteomes" id="UP001198439">
    <property type="component" value="Unassembled WGS sequence"/>
</dbReference>
<reference evidence="1" key="1">
    <citation type="submission" date="2021-10" db="EMBL/GenBank/DDBJ databases">
        <title>Collection of gut derived symbiotic bacterial strains cultured from healthy donors.</title>
        <authorList>
            <person name="Lin H."/>
            <person name="Littmann E."/>
            <person name="Kohout C."/>
            <person name="Pamer E.G."/>
        </authorList>
    </citation>
    <scope>NUCLEOTIDE SEQUENCE</scope>
    <source>
        <strain evidence="1">DFI.4.48</strain>
    </source>
</reference>
<proteinExistence type="predicted"/>
<evidence type="ECO:0008006" key="3">
    <source>
        <dbReference type="Google" id="ProtNLM"/>
    </source>
</evidence>
<protein>
    <recommendedName>
        <fullName evidence="3">Phage protein</fullName>
    </recommendedName>
</protein>
<evidence type="ECO:0000313" key="1">
    <source>
        <dbReference type="EMBL" id="MCB8610375.1"/>
    </source>
</evidence>
<dbReference type="AlphaFoldDB" id="A0AAW4VTC4"/>
<evidence type="ECO:0000313" key="2">
    <source>
        <dbReference type="Proteomes" id="UP001198439"/>
    </source>
</evidence>
<organism evidence="1 2">
    <name type="scientific">Faecalibacillus faecis</name>
    <dbReference type="NCBI Taxonomy" id="1982628"/>
    <lineage>
        <taxon>Bacteria</taxon>
        <taxon>Bacillati</taxon>
        <taxon>Bacillota</taxon>
        <taxon>Erysipelotrichia</taxon>
        <taxon>Erysipelotrichales</taxon>
        <taxon>Coprobacillaceae</taxon>
        <taxon>Faecalibacillus</taxon>
    </lineage>
</organism>
<dbReference type="EMBL" id="JAJDKZ010000017">
    <property type="protein sequence ID" value="MCB8610375.1"/>
    <property type="molecule type" value="Genomic_DNA"/>
</dbReference>